<dbReference type="InterPro" id="IPR036890">
    <property type="entry name" value="HATPase_C_sf"/>
</dbReference>
<evidence type="ECO:0000259" key="12">
    <source>
        <dbReference type="PROSITE" id="PS50109"/>
    </source>
</evidence>
<proteinExistence type="predicted"/>
<protein>
    <recommendedName>
        <fullName evidence="3">histidine kinase</fullName>
        <ecNumber evidence="3">2.7.13.3</ecNumber>
    </recommendedName>
</protein>
<comment type="subcellular location">
    <subcellularLocation>
        <location evidence="2">Cell membrane</location>
    </subcellularLocation>
</comment>
<dbReference type="EC" id="2.7.13.3" evidence="3"/>
<dbReference type="Gene3D" id="3.30.565.10">
    <property type="entry name" value="Histidine kinase-like ATPase, C-terminal domain"/>
    <property type="match status" value="1"/>
</dbReference>
<dbReference type="SMART" id="SM00304">
    <property type="entry name" value="HAMP"/>
    <property type="match status" value="1"/>
</dbReference>
<evidence type="ECO:0000259" key="13">
    <source>
        <dbReference type="PROSITE" id="PS50885"/>
    </source>
</evidence>
<dbReference type="PRINTS" id="PR00344">
    <property type="entry name" value="BCTRLSENSOR"/>
</dbReference>
<dbReference type="RefSeq" id="WP_337694566.1">
    <property type="nucleotide sequence ID" value="NZ_JBBEGN010000003.1"/>
</dbReference>
<dbReference type="Proteomes" id="UP001385809">
    <property type="component" value="Unassembled WGS sequence"/>
</dbReference>
<keyword evidence="5" id="KW-0808">Transferase</keyword>
<feature type="domain" description="HAMP" evidence="13">
    <location>
        <begin position="185"/>
        <end position="242"/>
    </location>
</feature>
<accession>A0ABU8MKX5</accession>
<comment type="catalytic activity">
    <reaction evidence="1">
        <text>ATP + protein L-histidine = ADP + protein N-phospho-L-histidine.</text>
        <dbReference type="EC" id="2.7.13.3"/>
    </reaction>
</comment>
<dbReference type="PANTHER" id="PTHR45436:SF5">
    <property type="entry name" value="SENSOR HISTIDINE KINASE TRCS"/>
    <property type="match status" value="1"/>
</dbReference>
<gene>
    <name evidence="14" type="ORF">WCD74_09325</name>
</gene>
<dbReference type="Pfam" id="PF00512">
    <property type="entry name" value="HisKA"/>
    <property type="match status" value="1"/>
</dbReference>
<keyword evidence="7 14" id="KW-0418">Kinase</keyword>
<evidence type="ECO:0000256" key="5">
    <source>
        <dbReference type="ARBA" id="ARBA00022679"/>
    </source>
</evidence>
<evidence type="ECO:0000256" key="6">
    <source>
        <dbReference type="ARBA" id="ARBA00022692"/>
    </source>
</evidence>
<dbReference type="EMBL" id="JBBEGN010000003">
    <property type="protein sequence ID" value="MEJ2867963.1"/>
    <property type="molecule type" value="Genomic_DNA"/>
</dbReference>
<evidence type="ECO:0000256" key="3">
    <source>
        <dbReference type="ARBA" id="ARBA00012438"/>
    </source>
</evidence>
<dbReference type="InterPro" id="IPR005467">
    <property type="entry name" value="His_kinase_dom"/>
</dbReference>
<dbReference type="InterPro" id="IPR004358">
    <property type="entry name" value="Sig_transdc_His_kin-like_C"/>
</dbReference>
<dbReference type="SMART" id="SM00387">
    <property type="entry name" value="HATPase_c"/>
    <property type="match status" value="1"/>
</dbReference>
<dbReference type="Pfam" id="PF02518">
    <property type="entry name" value="HATPase_c"/>
    <property type="match status" value="1"/>
</dbReference>
<evidence type="ECO:0000256" key="4">
    <source>
        <dbReference type="ARBA" id="ARBA00022553"/>
    </source>
</evidence>
<dbReference type="PROSITE" id="PS50109">
    <property type="entry name" value="HIS_KIN"/>
    <property type="match status" value="1"/>
</dbReference>
<sequence length="469" mass="48589">MRTRLLVVVSVLVVAVVVGLGIPLAMSAAAGSTAEVFTDRLGDTTRFAALAQRAVTDSDTTALGAELARYDQLYDASAAVLDRQGDVLVASRPGALAAAPDDDARIALALAGRRSPPVDTVWPWDARPMLLAEPVLVGGEVRGAAVTVSPTGALRTGVLLVWGGLALAGLVALAAAALAALPLVRWILAPVEELDAGTARVAAAVRAGRPADPVGGERGPPELRRLTRDFDAMAATVSATLEAQRSFVADAGHQLRNPLTALRLRLATHAEDLADAPVPDEVRDGPGVAIEEIDRLAAVLDALLALARTEGRVAPPVEVDLDRVLDERVATWSVLADHAGLDLHRAGARGLVVRSDPVTVTTVLDAVLDNAVKYSPAGSTIELTTSRVEGTVEIGVRDHGPGLPPEELGHATERFWRAGPDGGSGLGLAIAARGAERAGADLTLELPEDGGLRVVLRWFPPAPAVTTRA</sequence>
<keyword evidence="6 11" id="KW-0812">Transmembrane</keyword>
<keyword evidence="15" id="KW-1185">Reference proteome</keyword>
<reference evidence="14 15" key="1">
    <citation type="submission" date="2024-03" db="EMBL/GenBank/DDBJ databases">
        <title>Actinomycetospora sp. OC33-EN08, a novel actinomycete isolated from wild orchid (Aerides multiflora).</title>
        <authorList>
            <person name="Suriyachadkun C."/>
        </authorList>
    </citation>
    <scope>NUCLEOTIDE SEQUENCE [LARGE SCALE GENOMIC DNA]</scope>
    <source>
        <strain evidence="14 15">OC33-EN08</strain>
    </source>
</reference>
<feature type="transmembrane region" description="Helical" evidence="11">
    <location>
        <begin position="159"/>
        <end position="184"/>
    </location>
</feature>
<name>A0ABU8MKX5_9PSEU</name>
<dbReference type="InterPro" id="IPR050428">
    <property type="entry name" value="TCS_sensor_his_kinase"/>
</dbReference>
<organism evidence="14 15">
    <name type="scientific">Actinomycetospora aurantiaca</name>
    <dbReference type="NCBI Taxonomy" id="3129233"/>
    <lineage>
        <taxon>Bacteria</taxon>
        <taxon>Bacillati</taxon>
        <taxon>Actinomycetota</taxon>
        <taxon>Actinomycetes</taxon>
        <taxon>Pseudonocardiales</taxon>
        <taxon>Pseudonocardiaceae</taxon>
        <taxon>Actinomycetospora</taxon>
    </lineage>
</organism>
<comment type="caution">
    <text evidence="14">The sequence shown here is derived from an EMBL/GenBank/DDBJ whole genome shotgun (WGS) entry which is preliminary data.</text>
</comment>
<evidence type="ECO:0000256" key="9">
    <source>
        <dbReference type="ARBA" id="ARBA00023012"/>
    </source>
</evidence>
<dbReference type="InterPro" id="IPR003594">
    <property type="entry name" value="HATPase_dom"/>
</dbReference>
<dbReference type="Gene3D" id="1.10.287.130">
    <property type="match status" value="1"/>
</dbReference>
<dbReference type="InterPro" id="IPR003660">
    <property type="entry name" value="HAMP_dom"/>
</dbReference>
<keyword evidence="8 11" id="KW-1133">Transmembrane helix</keyword>
<dbReference type="GO" id="GO:0016301">
    <property type="term" value="F:kinase activity"/>
    <property type="evidence" value="ECO:0007669"/>
    <property type="project" value="UniProtKB-KW"/>
</dbReference>
<dbReference type="Gene3D" id="6.10.340.10">
    <property type="match status" value="1"/>
</dbReference>
<keyword evidence="10 11" id="KW-0472">Membrane</keyword>
<dbReference type="PANTHER" id="PTHR45436">
    <property type="entry name" value="SENSOR HISTIDINE KINASE YKOH"/>
    <property type="match status" value="1"/>
</dbReference>
<keyword evidence="4" id="KW-0597">Phosphoprotein</keyword>
<evidence type="ECO:0000256" key="11">
    <source>
        <dbReference type="SAM" id="Phobius"/>
    </source>
</evidence>
<dbReference type="SUPFAM" id="SSF55874">
    <property type="entry name" value="ATPase domain of HSP90 chaperone/DNA topoisomerase II/histidine kinase"/>
    <property type="match status" value="1"/>
</dbReference>
<feature type="domain" description="Histidine kinase" evidence="12">
    <location>
        <begin position="250"/>
        <end position="462"/>
    </location>
</feature>
<dbReference type="InterPro" id="IPR003661">
    <property type="entry name" value="HisK_dim/P_dom"/>
</dbReference>
<evidence type="ECO:0000256" key="8">
    <source>
        <dbReference type="ARBA" id="ARBA00022989"/>
    </source>
</evidence>
<dbReference type="CDD" id="cd00082">
    <property type="entry name" value="HisKA"/>
    <property type="match status" value="1"/>
</dbReference>
<dbReference type="SUPFAM" id="SSF47384">
    <property type="entry name" value="Homodimeric domain of signal transducing histidine kinase"/>
    <property type="match status" value="1"/>
</dbReference>
<dbReference type="CDD" id="cd00075">
    <property type="entry name" value="HATPase"/>
    <property type="match status" value="1"/>
</dbReference>
<evidence type="ECO:0000313" key="15">
    <source>
        <dbReference type="Proteomes" id="UP001385809"/>
    </source>
</evidence>
<evidence type="ECO:0000256" key="10">
    <source>
        <dbReference type="ARBA" id="ARBA00023136"/>
    </source>
</evidence>
<dbReference type="PROSITE" id="PS50885">
    <property type="entry name" value="HAMP"/>
    <property type="match status" value="1"/>
</dbReference>
<evidence type="ECO:0000256" key="2">
    <source>
        <dbReference type="ARBA" id="ARBA00004236"/>
    </source>
</evidence>
<dbReference type="InterPro" id="IPR036097">
    <property type="entry name" value="HisK_dim/P_sf"/>
</dbReference>
<evidence type="ECO:0000256" key="7">
    <source>
        <dbReference type="ARBA" id="ARBA00022777"/>
    </source>
</evidence>
<dbReference type="SMART" id="SM00388">
    <property type="entry name" value="HisKA"/>
    <property type="match status" value="1"/>
</dbReference>
<evidence type="ECO:0000256" key="1">
    <source>
        <dbReference type="ARBA" id="ARBA00000085"/>
    </source>
</evidence>
<evidence type="ECO:0000313" key="14">
    <source>
        <dbReference type="EMBL" id="MEJ2867963.1"/>
    </source>
</evidence>
<keyword evidence="9" id="KW-0902">Two-component regulatory system</keyword>